<dbReference type="RefSeq" id="WP_040826529.1">
    <property type="nucleotide sequence ID" value="NZ_JBIAQY010000010.1"/>
</dbReference>
<gene>
    <name evidence="2" type="ORF">ACFYXQ_27650</name>
</gene>
<keyword evidence="1" id="KW-0472">Membrane</keyword>
<feature type="transmembrane region" description="Helical" evidence="1">
    <location>
        <begin position="96"/>
        <end position="118"/>
    </location>
</feature>
<keyword evidence="3" id="KW-1185">Reference proteome</keyword>
<proteinExistence type="predicted"/>
<feature type="transmembrane region" description="Helical" evidence="1">
    <location>
        <begin position="47"/>
        <end position="66"/>
    </location>
</feature>
<dbReference type="EMBL" id="JBIAQY010000010">
    <property type="protein sequence ID" value="MFF3571560.1"/>
    <property type="molecule type" value="Genomic_DNA"/>
</dbReference>
<evidence type="ECO:0000256" key="1">
    <source>
        <dbReference type="SAM" id="Phobius"/>
    </source>
</evidence>
<evidence type="ECO:0000313" key="3">
    <source>
        <dbReference type="Proteomes" id="UP001601992"/>
    </source>
</evidence>
<evidence type="ECO:0000313" key="2">
    <source>
        <dbReference type="EMBL" id="MFF3571560.1"/>
    </source>
</evidence>
<protein>
    <submittedName>
        <fullName evidence="2">Uncharacterized protein</fullName>
    </submittedName>
</protein>
<reference evidence="2 3" key="1">
    <citation type="submission" date="2024-10" db="EMBL/GenBank/DDBJ databases">
        <title>The Natural Products Discovery Center: Release of the First 8490 Sequenced Strains for Exploring Actinobacteria Biosynthetic Diversity.</title>
        <authorList>
            <person name="Kalkreuter E."/>
            <person name="Kautsar S.A."/>
            <person name="Yang D."/>
            <person name="Bader C.D."/>
            <person name="Teijaro C.N."/>
            <person name="Fluegel L."/>
            <person name="Davis C.M."/>
            <person name="Simpson J.R."/>
            <person name="Lauterbach L."/>
            <person name="Steele A.D."/>
            <person name="Gui C."/>
            <person name="Meng S."/>
            <person name="Li G."/>
            <person name="Viehrig K."/>
            <person name="Ye F."/>
            <person name="Su P."/>
            <person name="Kiefer A.F."/>
            <person name="Nichols A."/>
            <person name="Cepeda A.J."/>
            <person name="Yan W."/>
            <person name="Fan B."/>
            <person name="Jiang Y."/>
            <person name="Adhikari A."/>
            <person name="Zheng C.-J."/>
            <person name="Schuster L."/>
            <person name="Cowan T.M."/>
            <person name="Smanski M.J."/>
            <person name="Chevrette M.G."/>
            <person name="De Carvalho L.P.S."/>
            <person name="Shen B."/>
        </authorList>
    </citation>
    <scope>NUCLEOTIDE SEQUENCE [LARGE SCALE GENOMIC DNA]</scope>
    <source>
        <strain evidence="2 3">NPDC002593</strain>
    </source>
</reference>
<dbReference type="Proteomes" id="UP001601992">
    <property type="component" value="Unassembled WGS sequence"/>
</dbReference>
<name>A0ABW6S5I2_9NOCA</name>
<keyword evidence="1" id="KW-1133">Transmembrane helix</keyword>
<comment type="caution">
    <text evidence="2">The sequence shown here is derived from an EMBL/GenBank/DDBJ whole genome shotgun (WGS) entry which is preliminary data.</text>
</comment>
<organism evidence="2 3">
    <name type="scientific">Nocardia jiangxiensis</name>
    <dbReference type="NCBI Taxonomy" id="282685"/>
    <lineage>
        <taxon>Bacteria</taxon>
        <taxon>Bacillati</taxon>
        <taxon>Actinomycetota</taxon>
        <taxon>Actinomycetes</taxon>
        <taxon>Mycobacteriales</taxon>
        <taxon>Nocardiaceae</taxon>
        <taxon>Nocardia</taxon>
    </lineage>
</organism>
<accession>A0ABW6S5I2</accession>
<keyword evidence="1" id="KW-0812">Transmembrane</keyword>
<sequence length="130" mass="13620">MTPRAWQRLLRTIATLVTLDGFAQAMFAGRLMAGSYDGLDAHSLNGPIMAAGMLVMTLCFAAAWRFGQTTGRSVLQCAAMTAGTGVEIGLGHREILAVHVPLGVALVAGLAAVLVQVWTKPTIEAEVAAR</sequence>